<dbReference type="InterPro" id="IPR005018">
    <property type="entry name" value="DOMON_domain"/>
</dbReference>
<feature type="region of interest" description="Disordered" evidence="5">
    <location>
        <begin position="218"/>
        <end position="246"/>
    </location>
</feature>
<keyword evidence="2" id="KW-0813">Transport</keyword>
<evidence type="ECO:0000256" key="2">
    <source>
        <dbReference type="ARBA" id="ARBA00022448"/>
    </source>
</evidence>
<protein>
    <recommendedName>
        <fullName evidence="8">DOMON domain-containing protein</fullName>
    </recommendedName>
</protein>
<keyword evidence="6" id="KW-0812">Transmembrane</keyword>
<dbReference type="GO" id="GO:0016020">
    <property type="term" value="C:membrane"/>
    <property type="evidence" value="ECO:0007669"/>
    <property type="project" value="UniProtKB-SubCell"/>
</dbReference>
<evidence type="ECO:0000256" key="4">
    <source>
        <dbReference type="ARBA" id="ARBA00023136"/>
    </source>
</evidence>
<keyword evidence="4 6" id="KW-0472">Membrane</keyword>
<feature type="chain" id="PRO_5043831531" description="DOMON domain-containing protein" evidence="7">
    <location>
        <begin position="27"/>
        <end position="270"/>
    </location>
</feature>
<reference evidence="9" key="1">
    <citation type="journal article" date="2018" name="DNA Res.">
        <title>Multiple hybrid de novo genome assembly of finger millet, an orphan allotetraploid crop.</title>
        <authorList>
            <person name="Hatakeyama M."/>
            <person name="Aluri S."/>
            <person name="Balachadran M.T."/>
            <person name="Sivarajan S.R."/>
            <person name="Patrignani A."/>
            <person name="Gruter S."/>
            <person name="Poveda L."/>
            <person name="Shimizu-Inatsugi R."/>
            <person name="Baeten J."/>
            <person name="Francoijs K.J."/>
            <person name="Nataraja K.N."/>
            <person name="Reddy Y.A.N."/>
            <person name="Phadnis S."/>
            <person name="Ravikumar R.L."/>
            <person name="Schlapbach R."/>
            <person name="Sreeman S.M."/>
            <person name="Shimizu K.K."/>
        </authorList>
    </citation>
    <scope>NUCLEOTIDE SEQUENCE</scope>
</reference>
<keyword evidence="6" id="KW-1133">Transmembrane helix</keyword>
<dbReference type="EMBL" id="BQKI01000085">
    <property type="protein sequence ID" value="GJN33556.1"/>
    <property type="molecule type" value="Genomic_DNA"/>
</dbReference>
<evidence type="ECO:0000313" key="10">
    <source>
        <dbReference type="Proteomes" id="UP001054889"/>
    </source>
</evidence>
<comment type="caution">
    <text evidence="9">The sequence shown here is derived from an EMBL/GenBank/DDBJ whole genome shotgun (WGS) entry which is preliminary data.</text>
</comment>
<feature type="compositionally biased region" description="Low complexity" evidence="5">
    <location>
        <begin position="237"/>
        <end position="246"/>
    </location>
</feature>
<evidence type="ECO:0000313" key="9">
    <source>
        <dbReference type="EMBL" id="GJN33556.1"/>
    </source>
</evidence>
<dbReference type="Proteomes" id="UP001054889">
    <property type="component" value="Unassembled WGS sequence"/>
</dbReference>
<comment type="subcellular location">
    <subcellularLocation>
        <location evidence="1">Membrane</location>
    </subcellularLocation>
</comment>
<evidence type="ECO:0000256" key="7">
    <source>
        <dbReference type="SAM" id="SignalP"/>
    </source>
</evidence>
<organism evidence="9 10">
    <name type="scientific">Eleusine coracana subsp. coracana</name>
    <dbReference type="NCBI Taxonomy" id="191504"/>
    <lineage>
        <taxon>Eukaryota</taxon>
        <taxon>Viridiplantae</taxon>
        <taxon>Streptophyta</taxon>
        <taxon>Embryophyta</taxon>
        <taxon>Tracheophyta</taxon>
        <taxon>Spermatophyta</taxon>
        <taxon>Magnoliopsida</taxon>
        <taxon>Liliopsida</taxon>
        <taxon>Poales</taxon>
        <taxon>Poaceae</taxon>
        <taxon>PACMAD clade</taxon>
        <taxon>Chloridoideae</taxon>
        <taxon>Cynodonteae</taxon>
        <taxon>Eleusininae</taxon>
        <taxon>Eleusine</taxon>
    </lineage>
</organism>
<evidence type="ECO:0000256" key="5">
    <source>
        <dbReference type="SAM" id="MobiDB-lite"/>
    </source>
</evidence>
<evidence type="ECO:0000256" key="1">
    <source>
        <dbReference type="ARBA" id="ARBA00004370"/>
    </source>
</evidence>
<keyword evidence="3 7" id="KW-0732">Signal</keyword>
<feature type="compositionally biased region" description="Low complexity" evidence="5">
    <location>
        <begin position="218"/>
        <end position="230"/>
    </location>
</feature>
<dbReference type="InterPro" id="IPR045265">
    <property type="entry name" value="AIR12_DOMON"/>
</dbReference>
<dbReference type="PANTHER" id="PTHR23130:SF192">
    <property type="entry name" value="OS09G0501100 PROTEIN"/>
    <property type="match status" value="1"/>
</dbReference>
<evidence type="ECO:0000259" key="8">
    <source>
        <dbReference type="PROSITE" id="PS50836"/>
    </source>
</evidence>
<dbReference type="Pfam" id="PF04526">
    <property type="entry name" value="DUF568"/>
    <property type="match status" value="1"/>
</dbReference>
<name>A0AAV5FH09_ELECO</name>
<evidence type="ECO:0000256" key="3">
    <source>
        <dbReference type="ARBA" id="ARBA00022729"/>
    </source>
</evidence>
<dbReference type="PANTHER" id="PTHR23130">
    <property type="entry name" value="CYTOCHROME B561 AND DOMON DOMAIN-CONTAINING PROTEIN"/>
    <property type="match status" value="1"/>
</dbReference>
<feature type="domain" description="DOMON" evidence="8">
    <location>
        <begin position="60"/>
        <end position="181"/>
    </location>
</feature>
<dbReference type="CDD" id="cd09629">
    <property type="entry name" value="DOMON_CIL1_like"/>
    <property type="match status" value="1"/>
</dbReference>
<evidence type="ECO:0000256" key="6">
    <source>
        <dbReference type="SAM" id="Phobius"/>
    </source>
</evidence>
<reference evidence="9" key="2">
    <citation type="submission" date="2021-12" db="EMBL/GenBank/DDBJ databases">
        <title>Resequencing data analysis of finger millet.</title>
        <authorList>
            <person name="Hatakeyama M."/>
            <person name="Aluri S."/>
            <person name="Balachadran M.T."/>
            <person name="Sivarajan S.R."/>
            <person name="Poveda L."/>
            <person name="Shimizu-Inatsugi R."/>
            <person name="Schlapbach R."/>
            <person name="Sreeman S.M."/>
            <person name="Shimizu K.K."/>
        </authorList>
    </citation>
    <scope>NUCLEOTIDE SEQUENCE</scope>
</reference>
<dbReference type="PROSITE" id="PS50836">
    <property type="entry name" value="DOMON"/>
    <property type="match status" value="1"/>
</dbReference>
<keyword evidence="10" id="KW-1185">Reference proteome</keyword>
<gene>
    <name evidence="9" type="primary">gb22169</name>
    <name evidence="9" type="ORF">PR202_gb22169</name>
</gene>
<feature type="signal peptide" evidence="7">
    <location>
        <begin position="1"/>
        <end position="26"/>
    </location>
</feature>
<accession>A0AAV5FH09</accession>
<feature type="transmembrane region" description="Helical" evidence="6">
    <location>
        <begin position="247"/>
        <end position="269"/>
    </location>
</feature>
<sequence length="270" mass="26418">MASVSVHLLPAALFLLLATSPAATRGATTSNATTTAAGCGADEKFPAGRSYANCTALGRLGATLHWAYDPKSATMSVAFAARPAAPGGWVAWAVNPTGDGMAGAQALVAFKSAAAGGPYVVRTYNVTGYTALPAGSTPIAFKATDLAADESAAAGGGKVRLYGKLQLKKGTKMINHIWQVGSAVTNGAPAKHAFAKENLDAKGKLALVAGVSVAPAPTPAATGSSSSPAKAGGGNGNPAPSGGKKSAAAHVSAPVLAVLALLGCLATLVV</sequence>
<dbReference type="AlphaFoldDB" id="A0AAV5FH09"/>
<proteinExistence type="predicted"/>